<sequence>MADPEIVKEFLKANETPKKHAGLVQISAQHLLDLLDLHGGTIWRAELSRWGQLEILIEHPDLPELYIGDVYTPVLITMRTECDDNGHIIKTERIDPPKGVSNGQKAH</sequence>
<protein>
    <submittedName>
        <fullName evidence="2">Uncharacterized protein</fullName>
    </submittedName>
</protein>
<evidence type="ECO:0000313" key="3">
    <source>
        <dbReference type="EMBL" id="QJA80239.1"/>
    </source>
</evidence>
<dbReference type="EMBL" id="MT141528">
    <property type="protein sequence ID" value="QJA64895.1"/>
    <property type="molecule type" value="Genomic_DNA"/>
</dbReference>
<proteinExistence type="predicted"/>
<evidence type="ECO:0000313" key="2">
    <source>
        <dbReference type="EMBL" id="QJA64895.1"/>
    </source>
</evidence>
<dbReference type="AlphaFoldDB" id="A0A6M3J6M6"/>
<dbReference type="EMBL" id="MT142413">
    <property type="protein sequence ID" value="QJA80239.1"/>
    <property type="molecule type" value="Genomic_DNA"/>
</dbReference>
<organism evidence="2">
    <name type="scientific">viral metagenome</name>
    <dbReference type="NCBI Taxonomy" id="1070528"/>
    <lineage>
        <taxon>unclassified sequences</taxon>
        <taxon>metagenomes</taxon>
        <taxon>organismal metagenomes</taxon>
    </lineage>
</organism>
<gene>
    <name evidence="3" type="ORF">MM415A00757_0008</name>
    <name evidence="2" type="ORF">MM415B00458_0046</name>
</gene>
<accession>A0A6M3J6M6</accession>
<evidence type="ECO:0000256" key="1">
    <source>
        <dbReference type="SAM" id="MobiDB-lite"/>
    </source>
</evidence>
<feature type="region of interest" description="Disordered" evidence="1">
    <location>
        <begin position="88"/>
        <end position="107"/>
    </location>
</feature>
<reference evidence="2" key="1">
    <citation type="submission" date="2020-03" db="EMBL/GenBank/DDBJ databases">
        <title>The deep terrestrial virosphere.</title>
        <authorList>
            <person name="Holmfeldt K."/>
            <person name="Nilsson E."/>
            <person name="Simone D."/>
            <person name="Lopez-Fernandez M."/>
            <person name="Wu X."/>
            <person name="de Brujin I."/>
            <person name="Lundin D."/>
            <person name="Andersson A."/>
            <person name="Bertilsson S."/>
            <person name="Dopson M."/>
        </authorList>
    </citation>
    <scope>NUCLEOTIDE SEQUENCE</scope>
    <source>
        <strain evidence="3">MM415A00757</strain>
        <strain evidence="2">MM415B00458</strain>
    </source>
</reference>
<name>A0A6M3J6M6_9ZZZZ</name>